<keyword evidence="5 8" id="KW-1133">Transmembrane helix</keyword>
<gene>
    <name evidence="9" type="ORF">CPHO_07295</name>
</gene>
<accession>A0A1L7D3S8</accession>
<keyword evidence="10" id="KW-1185">Reference proteome</keyword>
<dbReference type="OrthoDB" id="346004at2"/>
<evidence type="ECO:0000256" key="2">
    <source>
        <dbReference type="ARBA" id="ARBA00006679"/>
    </source>
</evidence>
<dbReference type="InterPro" id="IPR032808">
    <property type="entry name" value="DoxX"/>
</dbReference>
<comment type="similarity">
    <text evidence="2">Belongs to the DoxX family.</text>
</comment>
<evidence type="ECO:0000313" key="9">
    <source>
        <dbReference type="EMBL" id="APT92727.1"/>
    </source>
</evidence>
<keyword evidence="3" id="KW-1003">Cell membrane</keyword>
<evidence type="ECO:0000256" key="8">
    <source>
        <dbReference type="SAM" id="Phobius"/>
    </source>
</evidence>
<dbReference type="PANTHER" id="PTHR33452">
    <property type="entry name" value="OXIDOREDUCTASE CATD-RELATED"/>
    <property type="match status" value="1"/>
</dbReference>
<evidence type="ECO:0000256" key="6">
    <source>
        <dbReference type="ARBA" id="ARBA00023136"/>
    </source>
</evidence>
<feature type="transmembrane region" description="Helical" evidence="8">
    <location>
        <begin position="256"/>
        <end position="276"/>
    </location>
</feature>
<dbReference type="PANTHER" id="PTHR33452:SF1">
    <property type="entry name" value="INNER MEMBRANE PROTEIN YPHA-RELATED"/>
    <property type="match status" value="1"/>
</dbReference>
<dbReference type="GO" id="GO:0005886">
    <property type="term" value="C:plasma membrane"/>
    <property type="evidence" value="ECO:0007669"/>
    <property type="project" value="UniProtKB-SubCell"/>
</dbReference>
<evidence type="ECO:0000256" key="3">
    <source>
        <dbReference type="ARBA" id="ARBA00022475"/>
    </source>
</evidence>
<feature type="transmembrane region" description="Helical" evidence="8">
    <location>
        <begin position="189"/>
        <end position="208"/>
    </location>
</feature>
<evidence type="ECO:0000256" key="1">
    <source>
        <dbReference type="ARBA" id="ARBA00004651"/>
    </source>
</evidence>
<feature type="transmembrane region" description="Helical" evidence="8">
    <location>
        <begin position="220"/>
        <end position="244"/>
    </location>
</feature>
<dbReference type="Pfam" id="PF07681">
    <property type="entry name" value="DoxX"/>
    <property type="match status" value="1"/>
</dbReference>
<name>A0A1L7D3S8_9CORY</name>
<keyword evidence="4 8" id="KW-0812">Transmembrane</keyword>
<dbReference type="RefSeq" id="WP_075734511.1">
    <property type="nucleotide sequence ID" value="NZ_CP009249.1"/>
</dbReference>
<evidence type="ECO:0000256" key="4">
    <source>
        <dbReference type="ARBA" id="ARBA00022692"/>
    </source>
</evidence>
<reference evidence="9 10" key="1">
    <citation type="submission" date="2014-08" db="EMBL/GenBank/DDBJ databases">
        <title>Complete genome sequence of Corynebacterium phocae M408/89/1(T)(=DSM 44612(T)), isolated from the common seal (Phoca vitulina).</title>
        <authorList>
            <person name="Ruckert C."/>
            <person name="Albersmeier A."/>
            <person name="Winkler A."/>
            <person name="Kalinowski J."/>
        </authorList>
    </citation>
    <scope>NUCLEOTIDE SEQUENCE [LARGE SCALE GENOMIC DNA]</scope>
    <source>
        <strain evidence="9 10">M408/89/1</strain>
    </source>
</reference>
<proteinExistence type="inferred from homology"/>
<dbReference type="InterPro" id="IPR051907">
    <property type="entry name" value="DoxX-like_oxidoreductase"/>
</dbReference>
<protein>
    <recommendedName>
        <fullName evidence="11">DoxX family protein</fullName>
    </recommendedName>
</protein>
<dbReference type="EMBL" id="CP009249">
    <property type="protein sequence ID" value="APT92727.1"/>
    <property type="molecule type" value="Genomic_DNA"/>
</dbReference>
<feature type="region of interest" description="Disordered" evidence="7">
    <location>
        <begin position="1"/>
        <end position="32"/>
    </location>
</feature>
<evidence type="ECO:0000256" key="5">
    <source>
        <dbReference type="ARBA" id="ARBA00022989"/>
    </source>
</evidence>
<organism evidence="9 10">
    <name type="scientific">Corynebacterium phocae</name>
    <dbReference type="NCBI Taxonomy" id="161895"/>
    <lineage>
        <taxon>Bacteria</taxon>
        <taxon>Bacillati</taxon>
        <taxon>Actinomycetota</taxon>
        <taxon>Actinomycetes</taxon>
        <taxon>Mycobacteriales</taxon>
        <taxon>Corynebacteriaceae</taxon>
        <taxon>Corynebacterium</taxon>
    </lineage>
</organism>
<evidence type="ECO:0008006" key="11">
    <source>
        <dbReference type="Google" id="ProtNLM"/>
    </source>
</evidence>
<feature type="transmembrane region" description="Helical" evidence="8">
    <location>
        <begin position="161"/>
        <end position="182"/>
    </location>
</feature>
<dbReference type="STRING" id="161895.CPHO_07295"/>
<comment type="subcellular location">
    <subcellularLocation>
        <location evidence="1">Cell membrane</location>
        <topology evidence="1">Multi-pass membrane protein</topology>
    </subcellularLocation>
</comment>
<evidence type="ECO:0000313" key="10">
    <source>
        <dbReference type="Proteomes" id="UP000185491"/>
    </source>
</evidence>
<dbReference type="Proteomes" id="UP000185491">
    <property type="component" value="Chromosome"/>
</dbReference>
<keyword evidence="6 8" id="KW-0472">Membrane</keyword>
<evidence type="ECO:0000256" key="7">
    <source>
        <dbReference type="SAM" id="MobiDB-lite"/>
    </source>
</evidence>
<sequence>MTQNNRPDSADKFDDVNVPTYNADADNETTSFTAQPVTQYAGDENVHTSAVEPTGQVIADPGYIADEPRAPQGYTAPPTTITPDPAFQDQATEDELEAARLRGRLDERREEVRRGTIDFGLLLVRAALAVLLIISGITTFFSLGGADGLTGLQESFSGYDYGNILAIAVPTLQLIAGIFLLLGLVTPLFAMLALVVTGFTAIHEIANAKSGLDIFAWPEAIWLSIVLFVIAIAIQFTGPGVISLDFSRSWARRPLASSWVFIILGIAALVAIWFFLAGVNPLA</sequence>
<dbReference type="KEGG" id="cpho:CPHO_07295"/>
<dbReference type="AlphaFoldDB" id="A0A1L7D3S8"/>
<feature type="transmembrane region" description="Helical" evidence="8">
    <location>
        <begin position="119"/>
        <end position="141"/>
    </location>
</feature>